<dbReference type="Gene3D" id="2.60.120.260">
    <property type="entry name" value="Galactose-binding domain-like"/>
    <property type="match status" value="1"/>
</dbReference>
<dbReference type="RefSeq" id="WP_133676254.1">
    <property type="nucleotide sequence ID" value="NZ_SNZF01000052.1"/>
</dbReference>
<dbReference type="EMBL" id="SNZF01000052">
    <property type="protein sequence ID" value="TDR28996.1"/>
    <property type="molecule type" value="Genomic_DNA"/>
</dbReference>
<comment type="caution">
    <text evidence="1">The sequence shown here is derived from an EMBL/GenBank/DDBJ whole genome shotgun (WGS) entry which is preliminary data.</text>
</comment>
<evidence type="ECO:0000313" key="2">
    <source>
        <dbReference type="Proteomes" id="UP000294958"/>
    </source>
</evidence>
<accession>A0A4R6Y1H1</accession>
<organism evidence="1 2">
    <name type="scientific">Aquamicrobium defluvii</name>
    <dbReference type="NCBI Taxonomy" id="69279"/>
    <lineage>
        <taxon>Bacteria</taxon>
        <taxon>Pseudomonadati</taxon>
        <taxon>Pseudomonadota</taxon>
        <taxon>Alphaproteobacteria</taxon>
        <taxon>Hyphomicrobiales</taxon>
        <taxon>Phyllobacteriaceae</taxon>
        <taxon>Aquamicrobium</taxon>
    </lineage>
</organism>
<evidence type="ECO:0008006" key="3">
    <source>
        <dbReference type="Google" id="ProtNLM"/>
    </source>
</evidence>
<dbReference type="Proteomes" id="UP000294958">
    <property type="component" value="Unassembled WGS sequence"/>
</dbReference>
<evidence type="ECO:0000313" key="1">
    <source>
        <dbReference type="EMBL" id="TDR28996.1"/>
    </source>
</evidence>
<keyword evidence="2" id="KW-1185">Reference proteome</keyword>
<gene>
    <name evidence="1" type="ORF">DES43_1522</name>
</gene>
<name>A0A4R6Y1H1_9HYPH</name>
<protein>
    <recommendedName>
        <fullName evidence="3">F5/8 type C domain-containing protein</fullName>
    </recommendedName>
</protein>
<proteinExistence type="predicted"/>
<dbReference type="OrthoDB" id="5438497at2"/>
<sequence>MAYYSLQADFSKGQISPLLGARADVDFWRQSLFECVNFQVLTHGGLRRRSGTRFIAEVANSTALARIFPFKFSEAQSYVLSFNGGKIRFLAQRGVVGAPYEINHPYADDSLDRISYAQFNDVAYLAHKAYAPQKLSRLGDTNWTLADVVFNNGPYLTANTTGTSLTPAGRGSAVPIMTSNTAPSGTVAAKDGAASAFRAFDGSTTPYEVTNPTGWISYTFDGGASRVVDAYWMRSESSATQVIRTPTAWKFEGYDGTNWIVLDSRTGESGWAAGEVRYFEFQNTTAYQAYRIIWTATGDTNNGYSSIGELGLHERAENQTPFNLVASSTTGINDGAGFLASDVGRTIALLGSDGRWRWARIVSRVSATTVTIRLYGHALPDTTLIVQWKLGAFSADSGFPACVTLFNERIMWARTDDEPVTVFGSKQGNFEEYGSGDPPVDTDGIKITLLSSNMNEIVWLSGEEDLVTGSAGQIRTVGPADITKSFSATNVTQRKGPTSGADHLQPLSIGGVTLYAGAGATKIRELVMGEQNRYVAPELSLLGEQFFKSGIVDWAFAERPDPTIYCVMGNGELIGVTYDREQRVVGFARHAIAKGFVESVAVVPSPMQGYEDVHLVVRRTINGQTKRYIEVLERPFDGDIDTVHDAFHVDCGLSYDGVAITTVTGLDHLEGEEVSVLADGGVVDGLVVSGGSITLPYAASKISVGLRYKSRGVTLPIAGPQQDGTLFGRKRTAQGVGIDVLNSGAVMMGAHGSENWTPPLYEQIYKTGDTLFGNAVQLQSGVVPCQVDGSWIEGDGKIVFETDQPLPLLIRSLILQVEGEP</sequence>
<dbReference type="AlphaFoldDB" id="A0A4R6Y1H1"/>
<reference evidence="1 2" key="1">
    <citation type="submission" date="2019-03" db="EMBL/GenBank/DDBJ databases">
        <title>Genomic Encyclopedia of Type Strains, Phase IV (KMG-IV): sequencing the most valuable type-strain genomes for metagenomic binning, comparative biology and taxonomic classification.</title>
        <authorList>
            <person name="Goeker M."/>
        </authorList>
    </citation>
    <scope>NUCLEOTIDE SEQUENCE [LARGE SCALE GENOMIC DNA]</scope>
    <source>
        <strain evidence="1 2">DSM 11603</strain>
    </source>
</reference>